<name>A0ACC2GI19_DALPE</name>
<reference evidence="1" key="1">
    <citation type="submission" date="2021-05" db="EMBL/GenBank/DDBJ databases">
        <authorList>
            <person name="Pan Q."/>
            <person name="Jouanno E."/>
            <person name="Zahm M."/>
            <person name="Klopp C."/>
            <person name="Cabau C."/>
            <person name="Louis A."/>
            <person name="Berthelot C."/>
            <person name="Parey E."/>
            <person name="Roest Crollius H."/>
            <person name="Montfort J."/>
            <person name="Robinson-Rechavi M."/>
            <person name="Bouchez O."/>
            <person name="Lampietro C."/>
            <person name="Lopez Roques C."/>
            <person name="Donnadieu C."/>
            <person name="Postlethwait J."/>
            <person name="Bobe J."/>
            <person name="Dillon D."/>
            <person name="Chandos A."/>
            <person name="von Hippel F."/>
            <person name="Guiguen Y."/>
        </authorList>
    </citation>
    <scope>NUCLEOTIDE SEQUENCE</scope>
    <source>
        <strain evidence="1">YG-Jan2019</strain>
    </source>
</reference>
<comment type="caution">
    <text evidence="1">The sequence shown here is derived from an EMBL/GenBank/DDBJ whole genome shotgun (WGS) entry which is preliminary data.</text>
</comment>
<keyword evidence="2" id="KW-1185">Reference proteome</keyword>
<sequence length="117" mass="13262">MNLPDNGNLAEVSEEDYPEQLTILSDIPECDVTPVPEEEGEEEIEELEKQANTDDLLRRSERERQPPRRLDYTELGTPLVTVVKSFLQGLTTVWDDVISESGMSKNSPVWFTPVITV</sequence>
<organism evidence="1 2">
    <name type="scientific">Dallia pectoralis</name>
    <name type="common">Alaska blackfish</name>
    <dbReference type="NCBI Taxonomy" id="75939"/>
    <lineage>
        <taxon>Eukaryota</taxon>
        <taxon>Metazoa</taxon>
        <taxon>Chordata</taxon>
        <taxon>Craniata</taxon>
        <taxon>Vertebrata</taxon>
        <taxon>Euteleostomi</taxon>
        <taxon>Actinopterygii</taxon>
        <taxon>Neopterygii</taxon>
        <taxon>Teleostei</taxon>
        <taxon>Protacanthopterygii</taxon>
        <taxon>Esociformes</taxon>
        <taxon>Umbridae</taxon>
        <taxon>Dallia</taxon>
    </lineage>
</organism>
<gene>
    <name evidence="1" type="ORF">DPEC_G00167480</name>
</gene>
<dbReference type="EMBL" id="CM055740">
    <property type="protein sequence ID" value="KAJ8003251.1"/>
    <property type="molecule type" value="Genomic_DNA"/>
</dbReference>
<accession>A0ACC2GI19</accession>
<evidence type="ECO:0000313" key="2">
    <source>
        <dbReference type="Proteomes" id="UP001157502"/>
    </source>
</evidence>
<dbReference type="Proteomes" id="UP001157502">
    <property type="component" value="Chromosome 13"/>
</dbReference>
<protein>
    <submittedName>
        <fullName evidence="1">Uncharacterized protein</fullName>
    </submittedName>
</protein>
<proteinExistence type="predicted"/>
<evidence type="ECO:0000313" key="1">
    <source>
        <dbReference type="EMBL" id="KAJ8003251.1"/>
    </source>
</evidence>